<dbReference type="InterPro" id="IPR037895">
    <property type="entry name" value="NUDCD1"/>
</dbReference>
<dbReference type="GO" id="GO:0005634">
    <property type="term" value="C:nucleus"/>
    <property type="evidence" value="ECO:0007669"/>
    <property type="project" value="UniProtKB-SubCell"/>
</dbReference>
<dbReference type="Proteomes" id="UP000593567">
    <property type="component" value="Unassembled WGS sequence"/>
</dbReference>
<gene>
    <name evidence="5" type="ORF">EB796_007403</name>
</gene>
<dbReference type="GO" id="GO:0005737">
    <property type="term" value="C:cytoplasm"/>
    <property type="evidence" value="ECO:0007669"/>
    <property type="project" value="UniProtKB-SubCell"/>
</dbReference>
<evidence type="ECO:0000256" key="1">
    <source>
        <dbReference type="ARBA" id="ARBA00004123"/>
    </source>
</evidence>
<evidence type="ECO:0000256" key="4">
    <source>
        <dbReference type="ARBA" id="ARBA00023242"/>
    </source>
</evidence>
<dbReference type="AlphaFoldDB" id="A0A7J7K8W6"/>
<evidence type="ECO:0000313" key="5">
    <source>
        <dbReference type="EMBL" id="KAF6034291.1"/>
    </source>
</evidence>
<dbReference type="PANTHER" id="PTHR21664:SF1">
    <property type="entry name" value="NUDC DOMAIN-CONTAINING PROTEIN 1"/>
    <property type="match status" value="1"/>
</dbReference>
<accession>A0A7J7K8W6</accession>
<sequence length="143" mass="15953">MTGYSWLFNRPPVLNLPAQLCTRHDVDGIVWSPSAGTDDPPTHTATHNALGYIQASKQNRRFISCPESQSYVAIADSEKHVYIYRQPQTIGTDMRNRKTGKSLAHVSMQQVISLDSGDTIYGLAATNNALYILTCNKLHKYKV</sequence>
<protein>
    <submittedName>
        <fullName evidence="5">NUDCD1</fullName>
    </submittedName>
</protein>
<keyword evidence="3" id="KW-0963">Cytoplasm</keyword>
<keyword evidence="6" id="KW-1185">Reference proteome</keyword>
<name>A0A7J7K8W6_BUGNE</name>
<reference evidence="5" key="1">
    <citation type="submission" date="2020-06" db="EMBL/GenBank/DDBJ databases">
        <title>Draft genome of Bugula neritina, a colonial animal packing powerful symbionts and potential medicines.</title>
        <authorList>
            <person name="Rayko M."/>
        </authorList>
    </citation>
    <scope>NUCLEOTIDE SEQUENCE [LARGE SCALE GENOMIC DNA]</scope>
    <source>
        <strain evidence="5">Kwan_BN1</strain>
    </source>
</reference>
<comment type="caution">
    <text evidence="5">The sequence shown here is derived from an EMBL/GenBank/DDBJ whole genome shotgun (WGS) entry which is preliminary data.</text>
</comment>
<proteinExistence type="predicted"/>
<evidence type="ECO:0000256" key="2">
    <source>
        <dbReference type="ARBA" id="ARBA00004496"/>
    </source>
</evidence>
<dbReference type="OrthoDB" id="428655at2759"/>
<organism evidence="5 6">
    <name type="scientific">Bugula neritina</name>
    <name type="common">Brown bryozoan</name>
    <name type="synonym">Sertularia neritina</name>
    <dbReference type="NCBI Taxonomy" id="10212"/>
    <lineage>
        <taxon>Eukaryota</taxon>
        <taxon>Metazoa</taxon>
        <taxon>Spiralia</taxon>
        <taxon>Lophotrochozoa</taxon>
        <taxon>Bryozoa</taxon>
        <taxon>Gymnolaemata</taxon>
        <taxon>Cheilostomatida</taxon>
        <taxon>Flustrina</taxon>
        <taxon>Buguloidea</taxon>
        <taxon>Bugulidae</taxon>
        <taxon>Bugula</taxon>
    </lineage>
</organism>
<comment type="subcellular location">
    <subcellularLocation>
        <location evidence="2">Cytoplasm</location>
    </subcellularLocation>
    <subcellularLocation>
        <location evidence="1">Nucleus</location>
    </subcellularLocation>
</comment>
<keyword evidence="4" id="KW-0539">Nucleus</keyword>
<dbReference type="PANTHER" id="PTHR21664">
    <property type="entry name" value="CHRONIC MYELOGENOUS LEUKEMIA TUMOR ANTIGEN 66"/>
    <property type="match status" value="1"/>
</dbReference>
<evidence type="ECO:0000256" key="3">
    <source>
        <dbReference type="ARBA" id="ARBA00022490"/>
    </source>
</evidence>
<evidence type="ECO:0000313" key="6">
    <source>
        <dbReference type="Proteomes" id="UP000593567"/>
    </source>
</evidence>
<dbReference type="EMBL" id="VXIV02001110">
    <property type="protein sequence ID" value="KAF6034291.1"/>
    <property type="molecule type" value="Genomic_DNA"/>
</dbReference>